<dbReference type="SUPFAM" id="SSF51556">
    <property type="entry name" value="Metallo-dependent hydrolases"/>
    <property type="match status" value="1"/>
</dbReference>
<proteinExistence type="inferred from homology"/>
<evidence type="ECO:0000256" key="5">
    <source>
        <dbReference type="ARBA" id="ARBA00051722"/>
    </source>
</evidence>
<dbReference type="AlphaFoldDB" id="A0A6L5YR66"/>
<comment type="catalytic activity">
    <reaction evidence="5">
        <text>O-phospho-L-tyrosyl-[protein] + H2O = L-tyrosyl-[protein] + phosphate</text>
        <dbReference type="Rhea" id="RHEA:10684"/>
        <dbReference type="Rhea" id="RHEA-COMP:10136"/>
        <dbReference type="Rhea" id="RHEA-COMP:20101"/>
        <dbReference type="ChEBI" id="CHEBI:15377"/>
        <dbReference type="ChEBI" id="CHEBI:43474"/>
        <dbReference type="ChEBI" id="CHEBI:46858"/>
        <dbReference type="ChEBI" id="CHEBI:61978"/>
        <dbReference type="EC" id="3.1.3.48"/>
    </reaction>
</comment>
<evidence type="ECO:0000313" key="7">
    <source>
        <dbReference type="Proteomes" id="UP000474024"/>
    </source>
</evidence>
<dbReference type="EMBL" id="VUNI01000013">
    <property type="protein sequence ID" value="MST75073.1"/>
    <property type="molecule type" value="Genomic_DNA"/>
</dbReference>
<dbReference type="Pfam" id="PF19567">
    <property type="entry name" value="CpsB_CapC"/>
    <property type="match status" value="1"/>
</dbReference>
<keyword evidence="4" id="KW-0904">Protein phosphatase</keyword>
<evidence type="ECO:0000313" key="6">
    <source>
        <dbReference type="EMBL" id="MST75073.1"/>
    </source>
</evidence>
<dbReference type="InterPro" id="IPR016667">
    <property type="entry name" value="Caps_polysacc_synth_CpsB/CapC"/>
</dbReference>
<dbReference type="UniPathway" id="UPA00934"/>
<dbReference type="GO" id="GO:0030145">
    <property type="term" value="F:manganese ion binding"/>
    <property type="evidence" value="ECO:0007669"/>
    <property type="project" value="InterPro"/>
</dbReference>
<comment type="caution">
    <text evidence="6">The sequence shown here is derived from an EMBL/GenBank/DDBJ whole genome shotgun (WGS) entry which is preliminary data.</text>
</comment>
<protein>
    <recommendedName>
        <fullName evidence="2">protein-tyrosine-phosphatase</fullName>
        <ecNumber evidence="2">3.1.3.48</ecNumber>
    </recommendedName>
</protein>
<evidence type="ECO:0000256" key="1">
    <source>
        <dbReference type="ARBA" id="ARBA00005750"/>
    </source>
</evidence>
<comment type="similarity">
    <text evidence="1">Belongs to the metallo-dependent hydrolases superfamily. CpsB/CapC family.</text>
</comment>
<keyword evidence="3" id="KW-0378">Hydrolase</keyword>
<dbReference type="GO" id="GO:0045227">
    <property type="term" value="P:capsule polysaccharide biosynthetic process"/>
    <property type="evidence" value="ECO:0007669"/>
    <property type="project" value="UniProtKB-UniPathway"/>
</dbReference>
<dbReference type="InterPro" id="IPR032466">
    <property type="entry name" value="Metal_Hydrolase"/>
</dbReference>
<dbReference type="RefSeq" id="WP_154430037.1">
    <property type="nucleotide sequence ID" value="NZ_VUNI01000013.1"/>
</dbReference>
<dbReference type="GO" id="GO:0004725">
    <property type="term" value="F:protein tyrosine phosphatase activity"/>
    <property type="evidence" value="ECO:0007669"/>
    <property type="project" value="UniProtKB-EC"/>
</dbReference>
<dbReference type="EC" id="3.1.3.48" evidence="2"/>
<reference evidence="6 7" key="1">
    <citation type="submission" date="2019-08" db="EMBL/GenBank/DDBJ databases">
        <title>In-depth cultivation of the pig gut microbiome towards novel bacterial diversity and tailored functional studies.</title>
        <authorList>
            <person name="Wylensek D."/>
            <person name="Hitch T.C.A."/>
            <person name="Clavel T."/>
        </authorList>
    </citation>
    <scope>NUCLEOTIDE SEQUENCE [LARGE SCALE GENOMIC DNA]</scope>
    <source>
        <strain evidence="6 7">MUC/MUC-530-WT-4D</strain>
    </source>
</reference>
<dbReference type="PANTHER" id="PTHR39181:SF1">
    <property type="entry name" value="TYROSINE-PROTEIN PHOSPHATASE YWQE"/>
    <property type="match status" value="1"/>
</dbReference>
<gene>
    <name evidence="6" type="ORF">FYJ75_08545</name>
</gene>
<dbReference type="Gene3D" id="3.20.20.140">
    <property type="entry name" value="Metal-dependent hydrolases"/>
    <property type="match status" value="1"/>
</dbReference>
<sequence length="241" mass="28062">MPDFFDVHSHYMPKVDDGAASDEMTSQMLQIAYEEGIRQIILTPHYRKPYFTTSREDIDRGYVRVREIAGQVRPEMKIYLGNEVHYHPDLLLWLQEGRVHTMADTSYVLIEFSMNDTYDLIYNCLRTLIAAQYRPIAAHVERCGALLGHTERVEELVDMGAYIQVNAGTFSGECGFQAKRFVHKLVKQDLIDFVGSDAHNITDRRPRMLKCAEYLKKIHGREYMERILQNNPQRMVSNKEL</sequence>
<evidence type="ECO:0000256" key="4">
    <source>
        <dbReference type="ARBA" id="ARBA00022912"/>
    </source>
</evidence>
<organism evidence="6 7">
    <name type="scientific">Roseburia porci</name>
    <dbReference type="NCBI Taxonomy" id="2605790"/>
    <lineage>
        <taxon>Bacteria</taxon>
        <taxon>Bacillati</taxon>
        <taxon>Bacillota</taxon>
        <taxon>Clostridia</taxon>
        <taxon>Lachnospirales</taxon>
        <taxon>Lachnospiraceae</taxon>
        <taxon>Roseburia</taxon>
    </lineage>
</organism>
<evidence type="ECO:0000256" key="2">
    <source>
        <dbReference type="ARBA" id="ARBA00013064"/>
    </source>
</evidence>
<keyword evidence="7" id="KW-1185">Reference proteome</keyword>
<dbReference type="PANTHER" id="PTHR39181">
    <property type="entry name" value="TYROSINE-PROTEIN PHOSPHATASE YWQE"/>
    <property type="match status" value="1"/>
</dbReference>
<accession>A0A6L5YR66</accession>
<dbReference type="PIRSF" id="PIRSF016557">
    <property type="entry name" value="Caps_synth_CpsB"/>
    <property type="match status" value="1"/>
</dbReference>
<dbReference type="Proteomes" id="UP000474024">
    <property type="component" value="Unassembled WGS sequence"/>
</dbReference>
<name>A0A6L5YR66_9FIRM</name>
<evidence type="ECO:0000256" key="3">
    <source>
        <dbReference type="ARBA" id="ARBA00022801"/>
    </source>
</evidence>